<dbReference type="GO" id="GO:0005737">
    <property type="term" value="C:cytoplasm"/>
    <property type="evidence" value="ECO:0007669"/>
    <property type="project" value="TreeGrafter"/>
</dbReference>
<evidence type="ECO:0000256" key="4">
    <source>
        <dbReference type="SAM" id="SignalP"/>
    </source>
</evidence>
<gene>
    <name evidence="6" type="primary">msrB_2</name>
    <name evidence="3" type="synonym">msrB</name>
    <name evidence="6" type="ORF">EHSB41UT_03345</name>
</gene>
<dbReference type="AlphaFoldDB" id="A0A1X7AN48"/>
<dbReference type="PANTHER" id="PTHR10173">
    <property type="entry name" value="METHIONINE SULFOXIDE REDUCTASE"/>
    <property type="match status" value="1"/>
</dbReference>
<reference evidence="6 7" key="1">
    <citation type="submission" date="2017-03" db="EMBL/GenBank/DDBJ databases">
        <authorList>
            <person name="Afonso C.L."/>
            <person name="Miller P.J."/>
            <person name="Scott M.A."/>
            <person name="Spackman E."/>
            <person name="Goraichik I."/>
            <person name="Dimitrov K.M."/>
            <person name="Suarez D.L."/>
            <person name="Swayne D.E."/>
        </authorList>
    </citation>
    <scope>NUCLEOTIDE SEQUENCE [LARGE SCALE GENOMIC DNA]</scope>
    <source>
        <strain evidence="6">SB41UT1</strain>
    </source>
</reference>
<evidence type="ECO:0000259" key="5">
    <source>
        <dbReference type="PROSITE" id="PS51790"/>
    </source>
</evidence>
<dbReference type="NCBIfam" id="TIGR00357">
    <property type="entry name" value="peptide-methionine (R)-S-oxide reductase MsrB"/>
    <property type="match status" value="1"/>
</dbReference>
<name>A0A1X7AN48_9GAMM</name>
<accession>A0A1X7AN48</accession>
<dbReference type="InterPro" id="IPR028427">
    <property type="entry name" value="Met_Sox_Rdtase_MsrB"/>
</dbReference>
<comment type="caution">
    <text evidence="3">Lacks conserved residue(s) required for the propagation of feature annotation.</text>
</comment>
<dbReference type="Gene3D" id="2.170.150.20">
    <property type="entry name" value="Peptide methionine sulfoxide reductase"/>
    <property type="match status" value="1"/>
</dbReference>
<organism evidence="6 7">
    <name type="scientific">Parendozoicomonas haliclonae</name>
    <dbReference type="NCBI Taxonomy" id="1960125"/>
    <lineage>
        <taxon>Bacteria</taxon>
        <taxon>Pseudomonadati</taxon>
        <taxon>Pseudomonadota</taxon>
        <taxon>Gammaproteobacteria</taxon>
        <taxon>Oceanospirillales</taxon>
        <taxon>Endozoicomonadaceae</taxon>
        <taxon>Parendozoicomonas</taxon>
    </lineage>
</organism>
<dbReference type="PANTHER" id="PTHR10173:SF59">
    <property type="entry name" value="PEPTIDE METHIONINE SULFOXIDE REDUCTASE MSRA_MSRB"/>
    <property type="match status" value="1"/>
</dbReference>
<dbReference type="EC" id="1.8.4.12" evidence="3"/>
<dbReference type="GO" id="GO:0030091">
    <property type="term" value="P:protein repair"/>
    <property type="evidence" value="ECO:0007669"/>
    <property type="project" value="InterPro"/>
</dbReference>
<evidence type="ECO:0000313" key="7">
    <source>
        <dbReference type="Proteomes" id="UP000196573"/>
    </source>
</evidence>
<keyword evidence="7" id="KW-1185">Reference proteome</keyword>
<dbReference type="Proteomes" id="UP000196573">
    <property type="component" value="Unassembled WGS sequence"/>
</dbReference>
<dbReference type="GO" id="GO:0006979">
    <property type="term" value="P:response to oxidative stress"/>
    <property type="evidence" value="ECO:0007669"/>
    <property type="project" value="InterPro"/>
</dbReference>
<keyword evidence="1 3" id="KW-0560">Oxidoreductase</keyword>
<feature type="active site" description="Nucleophile" evidence="3">
    <location>
        <position position="163"/>
    </location>
</feature>
<keyword evidence="4" id="KW-0732">Signal</keyword>
<dbReference type="HAMAP" id="MF_01400">
    <property type="entry name" value="MsrB"/>
    <property type="match status" value="1"/>
</dbReference>
<dbReference type="PROSITE" id="PS51790">
    <property type="entry name" value="MSRB"/>
    <property type="match status" value="1"/>
</dbReference>
<dbReference type="GO" id="GO:0033743">
    <property type="term" value="F:peptide-methionine (R)-S-oxide reductase activity"/>
    <property type="evidence" value="ECO:0007669"/>
    <property type="project" value="UniProtKB-UniRule"/>
</dbReference>
<sequence>MKALTMKKLAIKKLVLALAAVTSIGLFSGIAISAPTSTSPSSTSSASSSYSKAELKERLTEMQYYVTQEDGTERPFRNEYWNNKEAGIYVDIVSGEPLFSSLDKYKSGTGWPSFTRPLVEANIVEREDNTLFTTRTEVRSKNADSHLGHVFNDGPAPTGLRYCMNSAAMRFVPVDKLEEEGYAQFVSLFKDKSN</sequence>
<comment type="catalytic activity">
    <reaction evidence="2 3">
        <text>L-methionyl-[protein] + [thioredoxin]-disulfide + H2O = L-methionyl-(R)-S-oxide-[protein] + [thioredoxin]-dithiol</text>
        <dbReference type="Rhea" id="RHEA:24164"/>
        <dbReference type="Rhea" id="RHEA-COMP:10698"/>
        <dbReference type="Rhea" id="RHEA-COMP:10700"/>
        <dbReference type="Rhea" id="RHEA-COMP:12313"/>
        <dbReference type="Rhea" id="RHEA-COMP:12314"/>
        <dbReference type="ChEBI" id="CHEBI:15377"/>
        <dbReference type="ChEBI" id="CHEBI:16044"/>
        <dbReference type="ChEBI" id="CHEBI:29950"/>
        <dbReference type="ChEBI" id="CHEBI:45764"/>
        <dbReference type="ChEBI" id="CHEBI:50058"/>
        <dbReference type="EC" id="1.8.4.12"/>
    </reaction>
</comment>
<comment type="similarity">
    <text evidence="3">Belongs to the MsrB Met sulfoxide reductase family.</text>
</comment>
<dbReference type="SUPFAM" id="SSF51316">
    <property type="entry name" value="Mss4-like"/>
    <property type="match status" value="1"/>
</dbReference>
<dbReference type="EMBL" id="FWPT01000008">
    <property type="protein sequence ID" value="SMA49557.1"/>
    <property type="molecule type" value="Genomic_DNA"/>
</dbReference>
<protein>
    <recommendedName>
        <fullName evidence="3">Peptide methionine sulfoxide reductase MsrB</fullName>
        <ecNumber evidence="3">1.8.4.12</ecNumber>
    </recommendedName>
    <alternativeName>
        <fullName evidence="3">Peptide-methionine (R)-S-oxide reductase</fullName>
    </alternativeName>
</protein>
<evidence type="ECO:0000256" key="1">
    <source>
        <dbReference type="ARBA" id="ARBA00023002"/>
    </source>
</evidence>
<feature type="domain" description="MsrB" evidence="5">
    <location>
        <begin position="52"/>
        <end position="174"/>
    </location>
</feature>
<feature type="signal peptide" evidence="4">
    <location>
        <begin position="1"/>
        <end position="33"/>
    </location>
</feature>
<proteinExistence type="inferred from homology"/>
<dbReference type="Pfam" id="PF01641">
    <property type="entry name" value="SelR"/>
    <property type="match status" value="1"/>
</dbReference>
<evidence type="ECO:0000256" key="2">
    <source>
        <dbReference type="ARBA" id="ARBA00048488"/>
    </source>
</evidence>
<dbReference type="FunFam" id="2.170.150.20:FF:000003">
    <property type="entry name" value="Peptide methionine sulfoxide reductase MsrB"/>
    <property type="match status" value="1"/>
</dbReference>
<evidence type="ECO:0000313" key="6">
    <source>
        <dbReference type="EMBL" id="SMA49557.1"/>
    </source>
</evidence>
<dbReference type="InterPro" id="IPR011057">
    <property type="entry name" value="Mss4-like_sf"/>
</dbReference>
<evidence type="ECO:0000256" key="3">
    <source>
        <dbReference type="HAMAP-Rule" id="MF_01400"/>
    </source>
</evidence>
<feature type="chain" id="PRO_5013185769" description="Peptide methionine sulfoxide reductase MsrB" evidence="4">
    <location>
        <begin position="34"/>
        <end position="194"/>
    </location>
</feature>
<dbReference type="InterPro" id="IPR002579">
    <property type="entry name" value="Met_Sox_Rdtase_MsrB_dom"/>
</dbReference>